<evidence type="ECO:0000313" key="8">
    <source>
        <dbReference type="Proteomes" id="UP000789572"/>
    </source>
</evidence>
<name>A0A9N9FW74_9GLOM</name>
<keyword evidence="5 6" id="KW-0472">Membrane</keyword>
<evidence type="ECO:0000256" key="1">
    <source>
        <dbReference type="ARBA" id="ARBA00004141"/>
    </source>
</evidence>
<evidence type="ECO:0000256" key="2">
    <source>
        <dbReference type="ARBA" id="ARBA00006325"/>
    </source>
</evidence>
<gene>
    <name evidence="7" type="ORF">POCULU_LOCUS5672</name>
</gene>
<evidence type="ECO:0000256" key="6">
    <source>
        <dbReference type="SAM" id="Phobius"/>
    </source>
</evidence>
<comment type="subcellular location">
    <subcellularLocation>
        <location evidence="1">Membrane</location>
        <topology evidence="1">Multi-pass membrane protein</topology>
    </subcellularLocation>
</comment>
<dbReference type="Proteomes" id="UP000789572">
    <property type="component" value="Unassembled WGS sequence"/>
</dbReference>
<sequence>MSSEWQPLVFRVISPVEPNSPSWPSLYWPLSESKVNIRYPDDMIRFTLYWTIIFFEVIYGVAGLWALAVSWRYKWSYVIPVAFVVTALLTGSLSGSIVGGVLAALYGTGQFPMSTCKGRNQSILVLNARRHGLKDNERRPHSTARIVTRLRNVKGDIKGGLSGLVR</sequence>
<dbReference type="GO" id="GO:0016020">
    <property type="term" value="C:membrane"/>
    <property type="evidence" value="ECO:0007669"/>
    <property type="project" value="UniProtKB-SubCell"/>
</dbReference>
<dbReference type="EMBL" id="CAJVPJ010000904">
    <property type="protein sequence ID" value="CAG8564384.1"/>
    <property type="molecule type" value="Genomic_DNA"/>
</dbReference>
<reference evidence="7" key="1">
    <citation type="submission" date="2021-06" db="EMBL/GenBank/DDBJ databases">
        <authorList>
            <person name="Kallberg Y."/>
            <person name="Tangrot J."/>
            <person name="Rosling A."/>
        </authorList>
    </citation>
    <scope>NUCLEOTIDE SEQUENCE</scope>
    <source>
        <strain evidence="7">IA702</strain>
    </source>
</reference>
<protein>
    <submittedName>
        <fullName evidence="7">5606_t:CDS:1</fullName>
    </submittedName>
</protein>
<dbReference type="OrthoDB" id="2131401at2759"/>
<dbReference type="Pfam" id="PF10190">
    <property type="entry name" value="Tmemb_170"/>
    <property type="match status" value="1"/>
</dbReference>
<evidence type="ECO:0000256" key="3">
    <source>
        <dbReference type="ARBA" id="ARBA00022692"/>
    </source>
</evidence>
<evidence type="ECO:0000256" key="5">
    <source>
        <dbReference type="ARBA" id="ARBA00023136"/>
    </source>
</evidence>
<comment type="similarity">
    <text evidence="2">Belongs to the TMEM170 family.</text>
</comment>
<comment type="caution">
    <text evidence="7">The sequence shown here is derived from an EMBL/GenBank/DDBJ whole genome shotgun (WGS) entry which is preliminary data.</text>
</comment>
<keyword evidence="4 6" id="KW-1133">Transmembrane helix</keyword>
<dbReference type="AlphaFoldDB" id="A0A9N9FW74"/>
<evidence type="ECO:0000256" key="4">
    <source>
        <dbReference type="ARBA" id="ARBA00022989"/>
    </source>
</evidence>
<accession>A0A9N9FW74</accession>
<evidence type="ECO:0000313" key="7">
    <source>
        <dbReference type="EMBL" id="CAG8564384.1"/>
    </source>
</evidence>
<feature type="transmembrane region" description="Helical" evidence="6">
    <location>
        <begin position="77"/>
        <end position="105"/>
    </location>
</feature>
<keyword evidence="3 6" id="KW-0812">Transmembrane</keyword>
<dbReference type="PANTHER" id="PTHR22779:SF6">
    <property type="entry name" value="SD17342P"/>
    <property type="match status" value="1"/>
</dbReference>
<dbReference type="InterPro" id="IPR019334">
    <property type="entry name" value="TMEM170A/B/YPR153W-like"/>
</dbReference>
<proteinExistence type="inferred from homology"/>
<dbReference type="PANTHER" id="PTHR22779">
    <property type="entry name" value="SD17342P"/>
    <property type="match status" value="1"/>
</dbReference>
<feature type="transmembrane region" description="Helical" evidence="6">
    <location>
        <begin position="48"/>
        <end position="71"/>
    </location>
</feature>
<keyword evidence="8" id="KW-1185">Reference proteome</keyword>
<organism evidence="7 8">
    <name type="scientific">Paraglomus occultum</name>
    <dbReference type="NCBI Taxonomy" id="144539"/>
    <lineage>
        <taxon>Eukaryota</taxon>
        <taxon>Fungi</taxon>
        <taxon>Fungi incertae sedis</taxon>
        <taxon>Mucoromycota</taxon>
        <taxon>Glomeromycotina</taxon>
        <taxon>Glomeromycetes</taxon>
        <taxon>Paraglomerales</taxon>
        <taxon>Paraglomeraceae</taxon>
        <taxon>Paraglomus</taxon>
    </lineage>
</organism>